<dbReference type="GO" id="GO:0003677">
    <property type="term" value="F:DNA binding"/>
    <property type="evidence" value="ECO:0007669"/>
    <property type="project" value="UniProtKB-KW"/>
</dbReference>
<comment type="caution">
    <text evidence="7">The sequence shown here is derived from an EMBL/GenBank/DDBJ whole genome shotgun (WGS) entry which is preliminary data.</text>
</comment>
<dbReference type="InterPro" id="IPR036390">
    <property type="entry name" value="WH_DNA-bd_sf"/>
</dbReference>
<dbReference type="GO" id="GO:0003700">
    <property type="term" value="F:DNA-binding transcription factor activity"/>
    <property type="evidence" value="ECO:0007669"/>
    <property type="project" value="InterPro"/>
</dbReference>
<dbReference type="Proteomes" id="UP000244978">
    <property type="component" value="Unassembled WGS sequence"/>
</dbReference>
<comment type="similarity">
    <text evidence="1">In the C-terminal section; belongs to the class-I pyridoxal-phosphate-dependent aminotransferase family.</text>
</comment>
<reference evidence="8" key="1">
    <citation type="submission" date="2018-04" db="EMBL/GenBank/DDBJ databases">
        <authorList>
            <person name="Liu S."/>
            <person name="Wang Z."/>
            <person name="Li J."/>
        </authorList>
    </citation>
    <scope>NUCLEOTIDE SEQUENCE [LARGE SCALE GENOMIC DNA]</scope>
    <source>
        <strain evidence="8">S1194</strain>
    </source>
</reference>
<dbReference type="SUPFAM" id="SSF46785">
    <property type="entry name" value="Winged helix' DNA-binding domain"/>
    <property type="match status" value="1"/>
</dbReference>
<organism evidence="7 8">
    <name type="scientific">Homoserinimonas hongtaonis</name>
    <dbReference type="NCBI Taxonomy" id="2079791"/>
    <lineage>
        <taxon>Bacteria</taxon>
        <taxon>Bacillati</taxon>
        <taxon>Actinomycetota</taxon>
        <taxon>Actinomycetes</taxon>
        <taxon>Micrococcales</taxon>
        <taxon>Microbacteriaceae</taxon>
        <taxon>Homoserinimonas</taxon>
    </lineage>
</organism>
<gene>
    <name evidence="7" type="ORF">DF220_07020</name>
</gene>
<dbReference type="RefSeq" id="WP_108997516.1">
    <property type="nucleotide sequence ID" value="NZ_QEEX01000001.1"/>
</dbReference>
<dbReference type="GO" id="GO:0008483">
    <property type="term" value="F:transaminase activity"/>
    <property type="evidence" value="ECO:0007669"/>
    <property type="project" value="UniProtKB-KW"/>
</dbReference>
<dbReference type="AlphaFoldDB" id="A0A2U1T156"/>
<evidence type="ECO:0000256" key="2">
    <source>
        <dbReference type="ARBA" id="ARBA00022898"/>
    </source>
</evidence>
<evidence type="ECO:0000313" key="8">
    <source>
        <dbReference type="Proteomes" id="UP000244978"/>
    </source>
</evidence>
<keyword evidence="2" id="KW-0663">Pyridoxal phosphate</keyword>
<name>A0A2U1T156_9MICO</name>
<dbReference type="InterPro" id="IPR015424">
    <property type="entry name" value="PyrdxlP-dep_Trfase"/>
</dbReference>
<accession>A0A2U1T156</accession>
<dbReference type="Gene3D" id="1.10.10.10">
    <property type="entry name" value="Winged helix-like DNA-binding domain superfamily/Winged helix DNA-binding domain"/>
    <property type="match status" value="1"/>
</dbReference>
<dbReference type="CDD" id="cd00609">
    <property type="entry name" value="AAT_like"/>
    <property type="match status" value="1"/>
</dbReference>
<proteinExistence type="inferred from homology"/>
<keyword evidence="4" id="KW-0238">DNA-binding</keyword>
<dbReference type="PANTHER" id="PTHR46577:SF1">
    <property type="entry name" value="HTH-TYPE TRANSCRIPTIONAL REGULATORY PROTEIN GABR"/>
    <property type="match status" value="1"/>
</dbReference>
<evidence type="ECO:0000256" key="1">
    <source>
        <dbReference type="ARBA" id="ARBA00005384"/>
    </source>
</evidence>
<sequence>MSVLTARALASLLGDWRANGAAYVALADRIRLLVLDGRIPVGTRIAAERELAEHLGLSRTTVSSAYAELRDVGYLDSVRGSGSVTRLPHRPLALAEPAGSEFLDFTKAALPAIPGVAEAVRRAADELPSYLGETGFDPFGLPVLRAAIADQFCRRGLATHPEQIMVTIGAQHAIALLARTLIGRGDSALIEVPTYPHAFEAVRGAGARIVPVSVSVDDGWDEAALEQGIRRSSPAIGYLMPDFHNPTGCSMSLELRERVAGLAGMHGTRLIADETMAELGIDGAEPMPPLASFGDAITVGSVGKTVWGGLRVGWIRAEPALIQRLARNRLAGDLGTPILEQLVVTHVLADYETVLDTRREQLRAGRDHLVSALTRAFPEWSVPLAGGGLTTWVNLGAPVSSQLTLAARAEGLAITAGPRFGIDGAFERHLRIPHSYSPAETDRAVAALRAAWDSLTPALHSEPELLSMVV</sequence>
<evidence type="ECO:0000256" key="4">
    <source>
        <dbReference type="ARBA" id="ARBA00023125"/>
    </source>
</evidence>
<keyword evidence="3" id="KW-0805">Transcription regulation</keyword>
<dbReference type="PROSITE" id="PS50949">
    <property type="entry name" value="HTH_GNTR"/>
    <property type="match status" value="1"/>
</dbReference>
<protein>
    <submittedName>
        <fullName evidence="7">PLP-dependent aminotransferase family protein</fullName>
    </submittedName>
</protein>
<dbReference type="SMART" id="SM00345">
    <property type="entry name" value="HTH_GNTR"/>
    <property type="match status" value="1"/>
</dbReference>
<keyword evidence="7" id="KW-0032">Aminotransferase</keyword>
<dbReference type="PANTHER" id="PTHR46577">
    <property type="entry name" value="HTH-TYPE TRANSCRIPTIONAL REGULATORY PROTEIN GABR"/>
    <property type="match status" value="1"/>
</dbReference>
<dbReference type="GO" id="GO:0030170">
    <property type="term" value="F:pyridoxal phosphate binding"/>
    <property type="evidence" value="ECO:0007669"/>
    <property type="project" value="InterPro"/>
</dbReference>
<dbReference type="Pfam" id="PF00392">
    <property type="entry name" value="GntR"/>
    <property type="match status" value="1"/>
</dbReference>
<evidence type="ECO:0000259" key="6">
    <source>
        <dbReference type="PROSITE" id="PS50949"/>
    </source>
</evidence>
<evidence type="ECO:0000256" key="5">
    <source>
        <dbReference type="ARBA" id="ARBA00023163"/>
    </source>
</evidence>
<dbReference type="InterPro" id="IPR051446">
    <property type="entry name" value="HTH_trans_reg/aminotransferase"/>
</dbReference>
<keyword evidence="8" id="KW-1185">Reference proteome</keyword>
<dbReference type="CDD" id="cd07377">
    <property type="entry name" value="WHTH_GntR"/>
    <property type="match status" value="1"/>
</dbReference>
<dbReference type="InterPro" id="IPR036388">
    <property type="entry name" value="WH-like_DNA-bd_sf"/>
</dbReference>
<evidence type="ECO:0000256" key="3">
    <source>
        <dbReference type="ARBA" id="ARBA00023015"/>
    </source>
</evidence>
<dbReference type="Pfam" id="PF00155">
    <property type="entry name" value="Aminotran_1_2"/>
    <property type="match status" value="1"/>
</dbReference>
<dbReference type="PRINTS" id="PR00035">
    <property type="entry name" value="HTHGNTR"/>
</dbReference>
<dbReference type="EMBL" id="QEEX01000001">
    <property type="protein sequence ID" value="PWB97609.1"/>
    <property type="molecule type" value="Genomic_DNA"/>
</dbReference>
<dbReference type="InterPro" id="IPR015421">
    <property type="entry name" value="PyrdxlP-dep_Trfase_major"/>
</dbReference>
<dbReference type="SUPFAM" id="SSF53383">
    <property type="entry name" value="PLP-dependent transferases"/>
    <property type="match status" value="1"/>
</dbReference>
<feature type="domain" description="HTH gntR-type" evidence="6">
    <location>
        <begin position="20"/>
        <end position="88"/>
    </location>
</feature>
<evidence type="ECO:0000313" key="7">
    <source>
        <dbReference type="EMBL" id="PWB97609.1"/>
    </source>
</evidence>
<keyword evidence="5" id="KW-0804">Transcription</keyword>
<dbReference type="Gene3D" id="3.40.640.10">
    <property type="entry name" value="Type I PLP-dependent aspartate aminotransferase-like (Major domain)"/>
    <property type="match status" value="1"/>
</dbReference>
<dbReference type="InterPro" id="IPR004839">
    <property type="entry name" value="Aminotransferase_I/II_large"/>
</dbReference>
<keyword evidence="7" id="KW-0808">Transferase</keyword>
<dbReference type="InterPro" id="IPR000524">
    <property type="entry name" value="Tscrpt_reg_HTH_GntR"/>
</dbReference>